<proteinExistence type="predicted"/>
<dbReference type="InterPro" id="IPR039421">
    <property type="entry name" value="Type_1_exporter"/>
</dbReference>
<dbReference type="Gene3D" id="3.40.50.300">
    <property type="entry name" value="P-loop containing nucleotide triphosphate hydrolases"/>
    <property type="match status" value="1"/>
</dbReference>
<evidence type="ECO:0000256" key="3">
    <source>
        <dbReference type="SAM" id="MobiDB-lite"/>
    </source>
</evidence>
<dbReference type="PANTHER" id="PTHR43394:SF1">
    <property type="entry name" value="ATP-BINDING CASSETTE SUB-FAMILY B MEMBER 10, MITOCHONDRIAL"/>
    <property type="match status" value="1"/>
</dbReference>
<dbReference type="Pfam" id="PF00005">
    <property type="entry name" value="ABC_tran"/>
    <property type="match status" value="1"/>
</dbReference>
<dbReference type="EMBL" id="AXCY01000107">
    <property type="protein sequence ID" value="KGM09299.1"/>
    <property type="molecule type" value="Genomic_DNA"/>
</dbReference>
<dbReference type="Proteomes" id="UP000029839">
    <property type="component" value="Unassembled WGS sequence"/>
</dbReference>
<dbReference type="GO" id="GO:0005524">
    <property type="term" value="F:ATP binding"/>
    <property type="evidence" value="ECO:0007669"/>
    <property type="project" value="UniProtKB-KW"/>
</dbReference>
<dbReference type="SUPFAM" id="SSF52540">
    <property type="entry name" value="P-loop containing nucleoside triphosphate hydrolases"/>
    <property type="match status" value="1"/>
</dbReference>
<name>A0A0A0BQE6_9CELL</name>
<reference evidence="5 6" key="2">
    <citation type="journal article" date="2015" name="Stand. Genomic Sci.">
        <title>Draft genome sequence of Cellulomonas carbonis T26(T) and comparative analysis of six Cellulomonas genomes.</title>
        <authorList>
            <person name="Zhuang W."/>
            <person name="Zhang S."/>
            <person name="Xia X."/>
            <person name="Wang G."/>
        </authorList>
    </citation>
    <scope>NUCLEOTIDE SEQUENCE [LARGE SCALE GENOMIC DNA]</scope>
    <source>
        <strain evidence="5 6">T26</strain>
    </source>
</reference>
<dbReference type="InterPro" id="IPR027417">
    <property type="entry name" value="P-loop_NTPase"/>
</dbReference>
<accession>A0A0A0BQE6</accession>
<keyword evidence="2" id="KW-0067">ATP-binding</keyword>
<gene>
    <name evidence="5" type="ORF">N868_02980</name>
</gene>
<feature type="non-terminal residue" evidence="5">
    <location>
        <position position="1"/>
    </location>
</feature>
<dbReference type="InterPro" id="IPR003593">
    <property type="entry name" value="AAA+_ATPase"/>
</dbReference>
<dbReference type="OrthoDB" id="3237158at2"/>
<keyword evidence="6" id="KW-1185">Reference proteome</keyword>
<evidence type="ECO:0000313" key="5">
    <source>
        <dbReference type="EMBL" id="KGM09299.1"/>
    </source>
</evidence>
<dbReference type="SMART" id="SM00382">
    <property type="entry name" value="AAA"/>
    <property type="match status" value="1"/>
</dbReference>
<feature type="domain" description="ABC transporter" evidence="4">
    <location>
        <begin position="17"/>
        <end position="257"/>
    </location>
</feature>
<dbReference type="AlphaFoldDB" id="A0A0A0BQE6"/>
<comment type="caution">
    <text evidence="5">The sequence shown here is derived from an EMBL/GenBank/DDBJ whole genome shotgun (WGS) entry which is preliminary data.</text>
</comment>
<dbReference type="PROSITE" id="PS50893">
    <property type="entry name" value="ABC_TRANSPORTER_2"/>
    <property type="match status" value="1"/>
</dbReference>
<feature type="region of interest" description="Disordered" evidence="3">
    <location>
        <begin position="235"/>
        <end position="264"/>
    </location>
</feature>
<dbReference type="PROSITE" id="PS00211">
    <property type="entry name" value="ABC_TRANSPORTER_1"/>
    <property type="match status" value="1"/>
</dbReference>
<evidence type="ECO:0000256" key="1">
    <source>
        <dbReference type="ARBA" id="ARBA00022741"/>
    </source>
</evidence>
<dbReference type="GO" id="GO:0015421">
    <property type="term" value="F:ABC-type oligopeptide transporter activity"/>
    <property type="evidence" value="ECO:0007669"/>
    <property type="project" value="TreeGrafter"/>
</dbReference>
<reference evidence="5 6" key="1">
    <citation type="submission" date="2013-08" db="EMBL/GenBank/DDBJ databases">
        <title>Genome sequencing of Cellulomonas carbonis T26.</title>
        <authorList>
            <person name="Chen F."/>
            <person name="Li Y."/>
            <person name="Wang G."/>
        </authorList>
    </citation>
    <scope>NUCLEOTIDE SEQUENCE [LARGE SCALE GENOMIC DNA]</scope>
    <source>
        <strain evidence="5 6">T26</strain>
    </source>
</reference>
<dbReference type="RefSeq" id="WP_152605749.1">
    <property type="nucleotide sequence ID" value="NZ_AXCY01000107.1"/>
</dbReference>
<evidence type="ECO:0000259" key="4">
    <source>
        <dbReference type="PROSITE" id="PS50893"/>
    </source>
</evidence>
<dbReference type="GO" id="GO:0016887">
    <property type="term" value="F:ATP hydrolysis activity"/>
    <property type="evidence" value="ECO:0007669"/>
    <property type="project" value="InterPro"/>
</dbReference>
<sequence length="264" mass="26719">GGSPSAPGRDRSVADARRAPQLVARGADVGWPSGPTLVGGLDLEVVPGRSVAVVGPSGLGKTTLLLTLAGLLRPHAGRVTLDGVDVADLGRAEAARSVVVVPEDAHVFDTTVLENLRVARGDVTAAEATSTLAAVGLGAWLDALPDGLATVLGADATRVSGGERRRLLLARALVSRAPLLLLDEPTEHVDAGGDDLMTALLDGSLAPGRGVLVVTHRTGGLDAADEVIALARTGSVSRARPRQRAGTARDRDTAQAARPAGPTA</sequence>
<evidence type="ECO:0000313" key="6">
    <source>
        <dbReference type="Proteomes" id="UP000029839"/>
    </source>
</evidence>
<keyword evidence="1" id="KW-0547">Nucleotide-binding</keyword>
<evidence type="ECO:0000256" key="2">
    <source>
        <dbReference type="ARBA" id="ARBA00022840"/>
    </source>
</evidence>
<dbReference type="PANTHER" id="PTHR43394">
    <property type="entry name" value="ATP-DEPENDENT PERMEASE MDL1, MITOCHONDRIAL"/>
    <property type="match status" value="1"/>
</dbReference>
<protein>
    <recommendedName>
        <fullName evidence="4">ABC transporter domain-containing protein</fullName>
    </recommendedName>
</protein>
<dbReference type="InterPro" id="IPR017871">
    <property type="entry name" value="ABC_transporter-like_CS"/>
</dbReference>
<organism evidence="5 6">
    <name type="scientific">Cellulomonas carbonis T26</name>
    <dbReference type="NCBI Taxonomy" id="947969"/>
    <lineage>
        <taxon>Bacteria</taxon>
        <taxon>Bacillati</taxon>
        <taxon>Actinomycetota</taxon>
        <taxon>Actinomycetes</taxon>
        <taxon>Micrococcales</taxon>
        <taxon>Cellulomonadaceae</taxon>
        <taxon>Cellulomonas</taxon>
    </lineage>
</organism>
<dbReference type="InterPro" id="IPR003439">
    <property type="entry name" value="ABC_transporter-like_ATP-bd"/>
</dbReference>